<evidence type="ECO:0000313" key="3">
    <source>
        <dbReference type="EMBL" id="TBO59892.1"/>
    </source>
</evidence>
<dbReference type="EMBL" id="SIXH01000061">
    <property type="protein sequence ID" value="TBO59892.1"/>
    <property type="molecule type" value="Genomic_DNA"/>
</dbReference>
<dbReference type="Proteomes" id="UP000292452">
    <property type="component" value="Unassembled WGS sequence"/>
</dbReference>
<gene>
    <name evidence="3" type="ORF">EYS09_09765</name>
</gene>
<evidence type="ECO:0000259" key="2">
    <source>
        <dbReference type="Pfam" id="PF24201"/>
    </source>
</evidence>
<feature type="domain" description="DUF7426" evidence="2">
    <location>
        <begin position="5"/>
        <end position="139"/>
    </location>
</feature>
<dbReference type="Pfam" id="PF24201">
    <property type="entry name" value="DUF7426"/>
    <property type="match status" value="1"/>
</dbReference>
<feature type="region of interest" description="Disordered" evidence="1">
    <location>
        <begin position="109"/>
        <end position="173"/>
    </location>
</feature>
<accession>A0A4Q9HXF2</accession>
<protein>
    <recommendedName>
        <fullName evidence="2">DUF7426 domain-containing protein</fullName>
    </recommendedName>
</protein>
<evidence type="ECO:0000313" key="4">
    <source>
        <dbReference type="Proteomes" id="UP000292452"/>
    </source>
</evidence>
<proteinExistence type="predicted"/>
<sequence length="173" mass="18101">MPFQALDELLDETIQLPIRGTVYTVPAPSAEVGLRTQALLNAAAVAADGGRVDEQVLGDAAERDLYAEVLGSAHAQMVADAVPWPALKHAALTAMVWITQDKAAAERFWNAGGDPSRLAPNRETRRARSGAARSTSSRGSTSGTSGPRTPPARARGKGNHPRSPGPRSSGTGR</sequence>
<feature type="compositionally biased region" description="Low complexity" evidence="1">
    <location>
        <begin position="129"/>
        <end position="147"/>
    </location>
</feature>
<organism evidence="3 4">
    <name type="scientific">Streptomyces kasugaensis</name>
    <dbReference type="NCBI Taxonomy" id="1946"/>
    <lineage>
        <taxon>Bacteria</taxon>
        <taxon>Bacillati</taxon>
        <taxon>Actinomycetota</taxon>
        <taxon>Actinomycetes</taxon>
        <taxon>Kitasatosporales</taxon>
        <taxon>Streptomycetaceae</taxon>
        <taxon>Streptomyces</taxon>
    </lineage>
</organism>
<keyword evidence="4" id="KW-1185">Reference proteome</keyword>
<reference evidence="3 4" key="1">
    <citation type="submission" date="2019-02" db="EMBL/GenBank/DDBJ databases">
        <title>Draft Genome Sequence of Streptomyces sp. AM-2504, identified by 16S rRNA comparative analysis as a Streptomyces Kasugaensis strain.</title>
        <authorList>
            <person name="Napolioni V."/>
            <person name="Giuliodori A.M."/>
            <person name="Spurio R."/>
            <person name="Fabbretti A."/>
        </authorList>
    </citation>
    <scope>NUCLEOTIDE SEQUENCE [LARGE SCALE GENOMIC DNA]</scope>
    <source>
        <strain evidence="3 4">AM-2504</strain>
    </source>
</reference>
<name>A0A4Q9HXF2_STRKA</name>
<dbReference type="InterPro" id="IPR055849">
    <property type="entry name" value="DUF7426"/>
</dbReference>
<dbReference type="AlphaFoldDB" id="A0A4Q9HXF2"/>
<evidence type="ECO:0000256" key="1">
    <source>
        <dbReference type="SAM" id="MobiDB-lite"/>
    </source>
</evidence>
<comment type="caution">
    <text evidence="3">The sequence shown here is derived from an EMBL/GenBank/DDBJ whole genome shotgun (WGS) entry which is preliminary data.</text>
</comment>
<dbReference type="RefSeq" id="WP_131122922.1">
    <property type="nucleotide sequence ID" value="NZ_SIXH01000061.1"/>
</dbReference>